<dbReference type="EMBL" id="QOVC01000008">
    <property type="protein sequence ID" value="KAA0689747.1"/>
    <property type="molecule type" value="Genomic_DNA"/>
</dbReference>
<dbReference type="Proteomes" id="UP000194885">
    <property type="component" value="Unassembled WGS sequence"/>
</dbReference>
<dbReference type="NCBIfam" id="NF005255">
    <property type="entry name" value="PRK06762.2-2"/>
    <property type="match status" value="1"/>
</dbReference>
<comment type="caution">
    <text evidence="2">The sequence shown here is derived from an EMBL/GenBank/DDBJ whole genome shotgun (WGS) entry which is preliminary data.</text>
</comment>
<evidence type="ECO:0000313" key="2">
    <source>
        <dbReference type="EMBL" id="OTN95823.1"/>
    </source>
</evidence>
<dbReference type="EMBL" id="NGKW01000001">
    <property type="protein sequence ID" value="OTN95823.1"/>
    <property type="molecule type" value="Genomic_DNA"/>
</dbReference>
<reference evidence="1 4" key="2">
    <citation type="submission" date="2018-07" db="EMBL/GenBank/DDBJ databases">
        <title>High quality draft genome sequencing of Enterococcus faecium exhibiting probiotic potential isolated from mucus of freshwater fish.</title>
        <authorList>
            <person name="El-Jeni R."/>
            <person name="Ghedira K."/>
            <person name="Abdelhak S."/>
            <person name="El-Bour M."/>
            <person name="Bouhaouala-Zahar B."/>
        </authorList>
    </citation>
    <scope>NUCLEOTIDE SEQUENCE [LARGE SCALE GENOMIC DNA]</scope>
    <source>
        <strain evidence="1 4">R.A73</strain>
    </source>
</reference>
<dbReference type="NCBIfam" id="NF005253">
    <property type="entry name" value="PRK06762.1-4"/>
    <property type="match status" value="1"/>
</dbReference>
<gene>
    <name evidence="2" type="ORF">A5810_000128</name>
    <name evidence="1" type="ORF">DTX73_10820</name>
</gene>
<dbReference type="RefSeq" id="WP_086311033.1">
    <property type="nucleotide sequence ID" value="NZ_JABTDD010000051.1"/>
</dbReference>
<evidence type="ECO:0000313" key="4">
    <source>
        <dbReference type="Proteomes" id="UP000448762"/>
    </source>
</evidence>
<organism evidence="2 3">
    <name type="scientific">Enterococcus faecium</name>
    <name type="common">Streptococcus faecium</name>
    <dbReference type="NCBI Taxonomy" id="1352"/>
    <lineage>
        <taxon>Bacteria</taxon>
        <taxon>Bacillati</taxon>
        <taxon>Bacillota</taxon>
        <taxon>Bacilli</taxon>
        <taxon>Lactobacillales</taxon>
        <taxon>Enterococcaceae</taxon>
        <taxon>Enterococcus</taxon>
    </lineage>
</organism>
<accession>A0A242BJZ8</accession>
<dbReference type="SUPFAM" id="SSF52540">
    <property type="entry name" value="P-loop containing nucleoside triphosphate hydrolases"/>
    <property type="match status" value="1"/>
</dbReference>
<sequence>MGKLVILRGNSASGKTTTAKAIQNHFPMGKVMRISQDEVRRGMLNVKDKVGNPTPDLIRQLAEFGKDRFDLVLVEGIMSTKIYKAMLMDLYESFQGNVFAYYYDLSFEETLRRHSQRKVSKEFGAEQMAAWWLEHDILGLPNEKILTAELSQQEMIEKILQEIDLQVVS</sequence>
<proteinExistence type="predicted"/>
<protein>
    <recommendedName>
        <fullName evidence="5">UDP-N-acetylglucosamine kinase</fullName>
    </recommendedName>
</protein>
<reference evidence="2 3" key="1">
    <citation type="submission" date="2017-05" db="EMBL/GenBank/DDBJ databases">
        <title>The Genome Sequence of Enterococcus faecium 7H8_DIV0219.</title>
        <authorList>
            <consortium name="The Broad Institute Genomics Platform"/>
            <consortium name="The Broad Institute Genomic Center for Infectious Diseases"/>
            <person name="Earl A."/>
            <person name="Manson A."/>
            <person name="Schwartman J."/>
            <person name="Gilmore M."/>
            <person name="Abouelleil A."/>
            <person name="Cao P."/>
            <person name="Chapman S."/>
            <person name="Cusick C."/>
            <person name="Shea T."/>
            <person name="Young S."/>
            <person name="Neafsey D."/>
            <person name="Nusbaum C."/>
            <person name="Birren B."/>
        </authorList>
    </citation>
    <scope>NUCLEOTIDE SEQUENCE [LARGE SCALE GENOMIC DNA]</scope>
    <source>
        <strain evidence="2 3">7H8_DIV0219</strain>
    </source>
</reference>
<evidence type="ECO:0008006" key="5">
    <source>
        <dbReference type="Google" id="ProtNLM"/>
    </source>
</evidence>
<dbReference type="AlphaFoldDB" id="A0A242BJZ8"/>
<dbReference type="Proteomes" id="UP000448762">
    <property type="component" value="Unassembled WGS sequence"/>
</dbReference>
<evidence type="ECO:0000313" key="1">
    <source>
        <dbReference type="EMBL" id="KAA0689747.1"/>
    </source>
</evidence>
<evidence type="ECO:0000313" key="3">
    <source>
        <dbReference type="Proteomes" id="UP000194885"/>
    </source>
</evidence>
<dbReference type="Pfam" id="PF13671">
    <property type="entry name" value="AAA_33"/>
    <property type="match status" value="1"/>
</dbReference>
<dbReference type="Gene3D" id="3.40.50.300">
    <property type="entry name" value="P-loop containing nucleotide triphosphate hydrolases"/>
    <property type="match status" value="1"/>
</dbReference>
<name>A0A242BJZ8_ENTFC</name>
<dbReference type="InterPro" id="IPR027417">
    <property type="entry name" value="P-loop_NTPase"/>
</dbReference>